<keyword evidence="1" id="KW-0472">Membrane</keyword>
<evidence type="ECO:0000256" key="1">
    <source>
        <dbReference type="SAM" id="Phobius"/>
    </source>
</evidence>
<gene>
    <name evidence="3" type="ORF">GTK07_11130</name>
</gene>
<evidence type="ECO:0000313" key="4">
    <source>
        <dbReference type="Proteomes" id="UP000468707"/>
    </source>
</evidence>
<keyword evidence="1" id="KW-1133">Transmembrane helix</keyword>
<accession>A0A6I5L109</accession>
<proteinExistence type="predicted"/>
<keyword evidence="4" id="KW-1185">Reference proteome</keyword>
<evidence type="ECO:0000259" key="2">
    <source>
        <dbReference type="Pfam" id="PF13239"/>
    </source>
</evidence>
<evidence type="ECO:0000313" key="3">
    <source>
        <dbReference type="EMBL" id="NDV43878.1"/>
    </source>
</evidence>
<dbReference type="Proteomes" id="UP000468707">
    <property type="component" value="Unassembled WGS sequence"/>
</dbReference>
<feature type="transmembrane region" description="Helical" evidence="1">
    <location>
        <begin position="21"/>
        <end position="42"/>
    </location>
</feature>
<dbReference type="Pfam" id="PF13239">
    <property type="entry name" value="2TM"/>
    <property type="match status" value="1"/>
</dbReference>
<dbReference type="RefSeq" id="WP_163635324.1">
    <property type="nucleotide sequence ID" value="NZ_JAAAMI010000005.1"/>
</dbReference>
<organism evidence="3 4">
    <name type="scientific">Flagellimonas sediminis</name>
    <dbReference type="NCBI Taxonomy" id="2696468"/>
    <lineage>
        <taxon>Bacteria</taxon>
        <taxon>Pseudomonadati</taxon>
        <taxon>Bacteroidota</taxon>
        <taxon>Flavobacteriia</taxon>
        <taxon>Flavobacteriales</taxon>
        <taxon>Flavobacteriaceae</taxon>
        <taxon>Flagellimonas</taxon>
    </lineage>
</organism>
<sequence>MENLENDKYTRAKKRVEELKGFYVHLSIYVVINTFVLVNIYVQTDNFWQWPHFLTLFGWGLGLAFHAAKVFGANPLLGKDWEERQIQKYIDKDKEDINKYL</sequence>
<reference evidence="3 4" key="1">
    <citation type="submission" date="2020-01" db="EMBL/GenBank/DDBJ databases">
        <title>Muricauda sediminis sp.nov. 40Bstr401.</title>
        <authorList>
            <person name="Xue Z."/>
            <person name="Zhu S."/>
            <person name="Ren N."/>
            <person name="Chen T."/>
            <person name="Chen X."/>
            <person name="Chen J."/>
            <person name="Yang J."/>
        </authorList>
    </citation>
    <scope>NUCLEOTIDE SEQUENCE [LARGE SCALE GENOMIC DNA]</scope>
    <source>
        <strain evidence="3 4">40Bstr401</strain>
    </source>
</reference>
<name>A0A6I5L109_9FLAO</name>
<keyword evidence="1" id="KW-0812">Transmembrane</keyword>
<dbReference type="EMBL" id="JAAAMI010000005">
    <property type="protein sequence ID" value="NDV43878.1"/>
    <property type="molecule type" value="Genomic_DNA"/>
</dbReference>
<dbReference type="AlphaFoldDB" id="A0A6I5L109"/>
<protein>
    <recommendedName>
        <fullName evidence="2">2TM domain-containing protein</fullName>
    </recommendedName>
</protein>
<dbReference type="InterPro" id="IPR025698">
    <property type="entry name" value="2TM_dom"/>
</dbReference>
<feature type="transmembrane region" description="Helical" evidence="1">
    <location>
        <begin position="48"/>
        <end position="68"/>
    </location>
</feature>
<comment type="caution">
    <text evidence="3">The sequence shown here is derived from an EMBL/GenBank/DDBJ whole genome shotgun (WGS) entry which is preliminary data.</text>
</comment>
<feature type="domain" description="2TM" evidence="2">
    <location>
        <begin position="11"/>
        <end position="90"/>
    </location>
</feature>